<proteinExistence type="predicted"/>
<reference evidence="1" key="2">
    <citation type="submission" date="2025-09" db="UniProtKB">
        <authorList>
            <consortium name="Ensembl"/>
        </authorList>
    </citation>
    <scope>IDENTIFICATION</scope>
</reference>
<accession>A0A7M4EFM7</accession>
<dbReference type="Proteomes" id="UP000594220">
    <property type="component" value="Unplaced"/>
</dbReference>
<evidence type="ECO:0000313" key="2">
    <source>
        <dbReference type="Proteomes" id="UP000594220"/>
    </source>
</evidence>
<evidence type="ECO:0000313" key="1">
    <source>
        <dbReference type="Ensembl" id="ENSCPRP00005008584.1"/>
    </source>
</evidence>
<dbReference type="AlphaFoldDB" id="A0A7M4EFM7"/>
<protein>
    <submittedName>
        <fullName evidence="1">Uncharacterized protein</fullName>
    </submittedName>
</protein>
<dbReference type="Ensembl" id="ENSCPRT00005010121.1">
    <property type="protein sequence ID" value="ENSCPRP00005008584.1"/>
    <property type="gene ID" value="ENSCPRG00005006147.1"/>
</dbReference>
<reference evidence="1" key="1">
    <citation type="submission" date="2025-08" db="UniProtKB">
        <authorList>
            <consortium name="Ensembl"/>
        </authorList>
    </citation>
    <scope>IDENTIFICATION</scope>
</reference>
<name>A0A7M4EFM7_CROPO</name>
<sequence>MAADVPNIKLKIDPQDLQIQTFTVRKLLEPLIIQVSLHKSTYLNLKKGSIFLLCFVFIELVSDSV</sequence>
<organism evidence="1 2">
    <name type="scientific">Crocodylus porosus</name>
    <name type="common">Saltwater crocodile</name>
    <name type="synonym">Estuarine crocodile</name>
    <dbReference type="NCBI Taxonomy" id="8502"/>
    <lineage>
        <taxon>Eukaryota</taxon>
        <taxon>Metazoa</taxon>
        <taxon>Chordata</taxon>
        <taxon>Craniata</taxon>
        <taxon>Vertebrata</taxon>
        <taxon>Euteleostomi</taxon>
        <taxon>Archelosauria</taxon>
        <taxon>Archosauria</taxon>
        <taxon>Crocodylia</taxon>
        <taxon>Longirostres</taxon>
        <taxon>Crocodylidae</taxon>
        <taxon>Crocodylus</taxon>
    </lineage>
</organism>
<keyword evidence="2" id="KW-1185">Reference proteome</keyword>